<accession>A0A914W4S7</accession>
<name>A0A914W4S7_9BILA</name>
<evidence type="ECO:0000313" key="1">
    <source>
        <dbReference type="Proteomes" id="UP000887566"/>
    </source>
</evidence>
<dbReference type="WBParaSite" id="PSAMB.scaffold3139size19518.g20486.t1">
    <property type="protein sequence ID" value="PSAMB.scaffold3139size19518.g20486.t1"/>
    <property type="gene ID" value="PSAMB.scaffold3139size19518.g20486"/>
</dbReference>
<reference evidence="2" key="1">
    <citation type="submission" date="2022-11" db="UniProtKB">
        <authorList>
            <consortium name="WormBaseParasite"/>
        </authorList>
    </citation>
    <scope>IDENTIFICATION</scope>
</reference>
<proteinExistence type="predicted"/>
<organism evidence="1 2">
    <name type="scientific">Plectus sambesii</name>
    <dbReference type="NCBI Taxonomy" id="2011161"/>
    <lineage>
        <taxon>Eukaryota</taxon>
        <taxon>Metazoa</taxon>
        <taxon>Ecdysozoa</taxon>
        <taxon>Nematoda</taxon>
        <taxon>Chromadorea</taxon>
        <taxon>Plectida</taxon>
        <taxon>Plectina</taxon>
        <taxon>Plectoidea</taxon>
        <taxon>Plectidae</taxon>
        <taxon>Plectus</taxon>
    </lineage>
</organism>
<dbReference type="AlphaFoldDB" id="A0A914W4S7"/>
<dbReference type="Proteomes" id="UP000887566">
    <property type="component" value="Unplaced"/>
</dbReference>
<protein>
    <submittedName>
        <fullName evidence="2">Uncharacterized protein</fullName>
    </submittedName>
</protein>
<evidence type="ECO:0000313" key="2">
    <source>
        <dbReference type="WBParaSite" id="PSAMB.scaffold3139size19518.g20486.t1"/>
    </source>
</evidence>
<sequence>MSKIIVTNGAYADRKENTLTQAVDETRRILSDVQPVYDAVKAYELLKNSSNRTAIEKCRIHDPHTILARFEHLVLQQPTALFERLAKGVHYDMMAFYSIALRLINRLSVCAVLTKVCDALRGEKTPEEQQHYQQIAANRLASIHDALKEQVTALQSDFHEEQIRHDIQVALAGPVKWNYGWKEMADTVREKISIKYYRHNWVVMAFESGEGNSDVALEFAGHRTFFFRLEEYSFVLHAAVADERCSDFARTFSNGTKLTTLFNNDELFHNILAEEKDLARCASNLKELLLRYNLPANFFIGILQYRPNHAVSFEPNATSYHIEHLRSPQTRKLSKTVIISWC</sequence>
<keyword evidence="1" id="KW-1185">Reference proteome</keyword>